<dbReference type="Proteomes" id="UP001197093">
    <property type="component" value="Unassembled WGS sequence"/>
</dbReference>
<feature type="compositionally biased region" description="Basic and acidic residues" evidence="1">
    <location>
        <begin position="71"/>
        <end position="85"/>
    </location>
</feature>
<feature type="region of interest" description="Disordered" evidence="1">
    <location>
        <begin position="1"/>
        <end position="107"/>
    </location>
</feature>
<comment type="caution">
    <text evidence="2">The sequence shown here is derived from an EMBL/GenBank/DDBJ whole genome shotgun (WGS) entry which is preliminary data.</text>
</comment>
<feature type="compositionally biased region" description="Basic and acidic residues" evidence="1">
    <location>
        <begin position="53"/>
        <end position="62"/>
    </location>
</feature>
<evidence type="ECO:0000256" key="1">
    <source>
        <dbReference type="SAM" id="MobiDB-lite"/>
    </source>
</evidence>
<protein>
    <submittedName>
        <fullName evidence="2">Uncharacterized protein</fullName>
    </submittedName>
</protein>
<evidence type="ECO:0000313" key="3">
    <source>
        <dbReference type="Proteomes" id="UP001197093"/>
    </source>
</evidence>
<dbReference type="AlphaFoldDB" id="A0AAD4F1Q9"/>
<evidence type="ECO:0000313" key="2">
    <source>
        <dbReference type="EMBL" id="KAG7291249.1"/>
    </source>
</evidence>
<name>A0AAD4F1Q9_9PEZI</name>
<keyword evidence="3" id="KW-1185">Reference proteome</keyword>
<feature type="compositionally biased region" description="Basic and acidic residues" evidence="1">
    <location>
        <begin position="9"/>
        <end position="19"/>
    </location>
</feature>
<sequence length="107" mass="11624">MSKAAPYQDDQKLGADLPRECPPGQVSDSSYKTRGKTATEAVPVVDDNAPVEDPMKPGKADSDEQLEQDEREAIDKGNIMKDRTRGAKPLGGTYKEPTDEQMMGLGK</sequence>
<dbReference type="EMBL" id="JAHCVI010000001">
    <property type="protein sequence ID" value="KAG7291249.1"/>
    <property type="molecule type" value="Genomic_DNA"/>
</dbReference>
<proteinExistence type="predicted"/>
<accession>A0AAD4F1Q9</accession>
<gene>
    <name evidence="2" type="ORF">NEMBOFW57_001261</name>
</gene>
<organism evidence="2 3">
    <name type="scientific">Staphylotrichum longicolle</name>
    <dbReference type="NCBI Taxonomy" id="669026"/>
    <lineage>
        <taxon>Eukaryota</taxon>
        <taxon>Fungi</taxon>
        <taxon>Dikarya</taxon>
        <taxon>Ascomycota</taxon>
        <taxon>Pezizomycotina</taxon>
        <taxon>Sordariomycetes</taxon>
        <taxon>Sordariomycetidae</taxon>
        <taxon>Sordariales</taxon>
        <taxon>Chaetomiaceae</taxon>
        <taxon>Staphylotrichum</taxon>
    </lineage>
</organism>
<reference evidence="2" key="1">
    <citation type="submission" date="2023-02" db="EMBL/GenBank/DDBJ databases">
        <authorList>
            <person name="Palmer J.M."/>
        </authorList>
    </citation>
    <scope>NUCLEOTIDE SEQUENCE</scope>
    <source>
        <strain evidence="2">FW57</strain>
    </source>
</reference>